<dbReference type="PANTHER" id="PTHR43796">
    <property type="entry name" value="CARBOXYNORSPERMIDINE SYNTHASE"/>
    <property type="match status" value="1"/>
</dbReference>
<evidence type="ECO:0000313" key="2">
    <source>
        <dbReference type="EMBL" id="ETR72043.1"/>
    </source>
</evidence>
<gene>
    <name evidence="2" type="ORF">OMM_02021</name>
</gene>
<name>A0A1V1PB98_9BACT</name>
<evidence type="ECO:0000313" key="3">
    <source>
        <dbReference type="Proteomes" id="UP000189670"/>
    </source>
</evidence>
<dbReference type="AlphaFoldDB" id="A0A1V1PB98"/>
<evidence type="ECO:0000259" key="1">
    <source>
        <dbReference type="Pfam" id="PF03435"/>
    </source>
</evidence>
<organism evidence="2 3">
    <name type="scientific">Candidatus Magnetoglobus multicellularis str. Araruama</name>
    <dbReference type="NCBI Taxonomy" id="890399"/>
    <lineage>
        <taxon>Bacteria</taxon>
        <taxon>Pseudomonadati</taxon>
        <taxon>Thermodesulfobacteriota</taxon>
        <taxon>Desulfobacteria</taxon>
        <taxon>Desulfobacterales</taxon>
        <taxon>Desulfobacteraceae</taxon>
        <taxon>Candidatus Magnetoglobus</taxon>
    </lineage>
</organism>
<sequence>MSKIIVLGGCGAVGSVAVKTLHQSNDFNQIIIGDYNHDRARQLAAEMNAPNVSACFVDALDHDSILKAIHGCDIVLNCVGPFYNTVKPILAAVMEKQIAYIDVCDDVDVTLEILDMHDHVRQKGLQVILGMGNSPGITNILGKLVSELFLDETHSIDIFHTHGGEAVEGEGVIGHRFHCMSIDCPMYLNGQLVYVKYFEDDGIALRQTFDFPVIGEVPIYPYPHPEQVTLPRYIQLNQVTNKGSVIPNDYYNLTRDLCGLGFNSKEPITVKGQTVVPYDFAVAYILNEREKMLKASGINKPCGCVSVVTKGIKEGEYKEYRFHLVSEREGLGEGTGIPAAVGAIMLNRGMIDGKGVMPPEACIRPMDFLKTVGDVYELTGNKTDGSGTILLEMVDQDGTITPIDISNFSSIS</sequence>
<dbReference type="InterPro" id="IPR005097">
    <property type="entry name" value="Sacchrp_dh_NADP-bd"/>
</dbReference>
<dbReference type="Gene3D" id="3.30.360.10">
    <property type="entry name" value="Dihydrodipicolinate Reductase, domain 2"/>
    <property type="match status" value="1"/>
</dbReference>
<comment type="caution">
    <text evidence="2">The sequence shown here is derived from an EMBL/GenBank/DDBJ whole genome shotgun (WGS) entry which is preliminary data.</text>
</comment>
<protein>
    <submittedName>
        <fullName evidence="2">Saccharopine dehydrogenase</fullName>
    </submittedName>
</protein>
<dbReference type="PANTHER" id="PTHR43796:SF2">
    <property type="entry name" value="CARBOXYNORSPERMIDINE SYNTHASE"/>
    <property type="match status" value="1"/>
</dbReference>
<dbReference type="InterPro" id="IPR036291">
    <property type="entry name" value="NAD(P)-bd_dom_sf"/>
</dbReference>
<accession>A0A1V1PB98</accession>
<dbReference type="Pfam" id="PF03435">
    <property type="entry name" value="Sacchrp_dh_NADP"/>
    <property type="match status" value="1"/>
</dbReference>
<reference evidence="3" key="1">
    <citation type="submission" date="2012-11" db="EMBL/GenBank/DDBJ databases">
        <authorList>
            <person name="Lucero-Rivera Y.E."/>
            <person name="Tovar-Ramirez D."/>
        </authorList>
    </citation>
    <scope>NUCLEOTIDE SEQUENCE [LARGE SCALE GENOMIC DNA]</scope>
    <source>
        <strain evidence="3">Araruama</strain>
    </source>
</reference>
<dbReference type="SUPFAM" id="SSF51735">
    <property type="entry name" value="NAD(P)-binding Rossmann-fold domains"/>
    <property type="match status" value="1"/>
</dbReference>
<dbReference type="Gene3D" id="3.40.50.720">
    <property type="entry name" value="NAD(P)-binding Rossmann-like Domain"/>
    <property type="match status" value="1"/>
</dbReference>
<dbReference type="EMBL" id="ATBP01000190">
    <property type="protein sequence ID" value="ETR72043.1"/>
    <property type="molecule type" value="Genomic_DNA"/>
</dbReference>
<feature type="domain" description="Saccharopine dehydrogenase NADP binding" evidence="1">
    <location>
        <begin position="4"/>
        <end position="126"/>
    </location>
</feature>
<dbReference type="Proteomes" id="UP000189670">
    <property type="component" value="Unassembled WGS sequence"/>
</dbReference>
<proteinExistence type="predicted"/>